<dbReference type="Gene3D" id="3.30.1660.10">
    <property type="entry name" value="Flavin-binding protein dodecin"/>
    <property type="match status" value="1"/>
</dbReference>
<proteinExistence type="predicted"/>
<dbReference type="EMBL" id="RHHM01000001">
    <property type="protein sequence ID" value="RQM40242.1"/>
    <property type="molecule type" value="Genomic_DNA"/>
</dbReference>
<accession>A0A3N6TY85</accession>
<sequence>MNVKLPVFFAVVMAAATSFSALSATSVDQSQSQNLQEMGTVSISGVRGSLDDATHRLREKAQDAGASYYRIIGVDNPGDSSLWTGTAKMYR</sequence>
<name>A0A3N6TY85_9GAMM</name>
<gene>
    <name evidence="4" type="ORF">EB241_01825</name>
</gene>
<feature type="signal peptide" evidence="2">
    <location>
        <begin position="1"/>
        <end position="23"/>
    </location>
</feature>
<dbReference type="AlphaFoldDB" id="A0A3N6TY85"/>
<keyword evidence="5" id="KW-1185">Reference proteome</keyword>
<dbReference type="OrthoDB" id="6540461at2"/>
<dbReference type="InterPro" id="IPR010854">
    <property type="entry name" value="YdgH/BhsA/McbA-like_dom"/>
</dbReference>
<feature type="chain" id="PRO_5018089337" evidence="2">
    <location>
        <begin position="24"/>
        <end position="91"/>
    </location>
</feature>
<dbReference type="InterPro" id="IPR051096">
    <property type="entry name" value="BhsA/McbA_stress_biofilm_assoc"/>
</dbReference>
<dbReference type="Pfam" id="PF07338">
    <property type="entry name" value="YdgH_BhsA-like"/>
    <property type="match status" value="1"/>
</dbReference>
<reference evidence="4 5" key="1">
    <citation type="submission" date="2018-10" db="EMBL/GenBank/DDBJ databases">
        <title>Draft genome sequence for the type isolate of Erwinia psidii, agent causal of bacterial blight in guava (Psidium guajava) and wilt and die-back of Eucalyptus spp.</title>
        <authorList>
            <person name="Hermenegildo P.S."/>
            <person name="Santos S.A."/>
            <person name="Guimaraes L.M.S."/>
            <person name="Vidigal P.M.P."/>
            <person name="Pereira I.C."/>
            <person name="Badel J.L."/>
            <person name="Alfenas-Zerbini P."/>
            <person name="Ferreira M.A.S.V."/>
            <person name="Alfenas A.C."/>
        </authorList>
    </citation>
    <scope>NUCLEOTIDE SEQUENCE [LARGE SCALE GENOMIC DNA]</scope>
    <source>
        <strain evidence="4 5">IBSBF 435</strain>
    </source>
</reference>
<evidence type="ECO:0000313" key="4">
    <source>
        <dbReference type="EMBL" id="RQM40242.1"/>
    </source>
</evidence>
<evidence type="ECO:0000256" key="1">
    <source>
        <dbReference type="ARBA" id="ARBA00022729"/>
    </source>
</evidence>
<evidence type="ECO:0000259" key="3">
    <source>
        <dbReference type="Pfam" id="PF07338"/>
    </source>
</evidence>
<dbReference type="InterPro" id="IPR025543">
    <property type="entry name" value="Dodecin-like"/>
</dbReference>
<dbReference type="InterPro" id="IPR036275">
    <property type="entry name" value="YdgH-like_sf"/>
</dbReference>
<dbReference type="Proteomes" id="UP000279457">
    <property type="component" value="Unassembled WGS sequence"/>
</dbReference>
<dbReference type="SUPFAM" id="SSF159871">
    <property type="entry name" value="YdgH-like"/>
    <property type="match status" value="1"/>
</dbReference>
<keyword evidence="1 2" id="KW-0732">Signal</keyword>
<evidence type="ECO:0000256" key="2">
    <source>
        <dbReference type="SAM" id="SignalP"/>
    </source>
</evidence>
<dbReference type="PANTHER" id="PTHR34156">
    <property type="entry name" value="OUTER MEMBRANE PROTEIN-RELATED-RELATED"/>
    <property type="match status" value="1"/>
</dbReference>
<dbReference type="RefSeq" id="WP_124231500.1">
    <property type="nucleotide sequence ID" value="NZ_RHHM01000001.1"/>
</dbReference>
<evidence type="ECO:0000313" key="5">
    <source>
        <dbReference type="Proteomes" id="UP000279457"/>
    </source>
</evidence>
<protein>
    <submittedName>
        <fullName evidence="4">DUF1471 domain-containing protein</fullName>
    </submittedName>
</protein>
<feature type="domain" description="YdgH/BhsA/McbA-like" evidence="3">
    <location>
        <begin position="35"/>
        <end position="91"/>
    </location>
</feature>
<comment type="caution">
    <text evidence="4">The sequence shown here is derived from an EMBL/GenBank/DDBJ whole genome shotgun (WGS) entry which is preliminary data.</text>
</comment>
<organism evidence="4 5">
    <name type="scientific">Erwinia psidii</name>
    <dbReference type="NCBI Taxonomy" id="69224"/>
    <lineage>
        <taxon>Bacteria</taxon>
        <taxon>Pseudomonadati</taxon>
        <taxon>Pseudomonadota</taxon>
        <taxon>Gammaproteobacteria</taxon>
        <taxon>Enterobacterales</taxon>
        <taxon>Erwiniaceae</taxon>
        <taxon>Erwinia</taxon>
    </lineage>
</organism>